<keyword evidence="1 2" id="KW-0808">Transferase</keyword>
<sequence>MDTEMRAAPAPPAAETRDAAAFYADARHDLTGPLQGVRVLDVTKVWSGPVASCVLADLGADVLRVEMPGNREGLMPPDIPGTGLSWFRQSVHRNKRSIGLDLRRPGAAEVFLRLVATADLVVENYKPGTLDAWGVGYQACRAVRPDVVLVSVSGYGQFGPDAGRPGYDPTTQAAAGWMALNGEPDGAPLKAPTFLADDLAGLHAVIGALAALRHRDRTGEGQHVDVSMLDSLLFSSNGYLTLGATGVPLRRWGDQADFVVPAGCFRCADGHVYVAVALDRSWRRLAEVVGRPELARAPGYATNEERRDNRATVNAVLADWCAGRGCAEVVATLDANGITAERVRTFAEAATDPQVHARAMVQETVLSNGSTAPLTGPAVKFSRTPTAVRSGAPEPGADTERVLDDLGVDAATRERLRAQRAIG</sequence>
<protein>
    <submittedName>
        <fullName evidence="2">Formyl-CoA transferase</fullName>
    </submittedName>
</protein>
<dbReference type="Gene3D" id="3.40.50.10540">
    <property type="entry name" value="Crotonobetainyl-coa:carnitine coa-transferase, domain 1"/>
    <property type="match status" value="1"/>
</dbReference>
<evidence type="ECO:0000256" key="1">
    <source>
        <dbReference type="ARBA" id="ARBA00022679"/>
    </source>
</evidence>
<dbReference type="InterPro" id="IPR044855">
    <property type="entry name" value="CoA-Trfase_III_dom3_sf"/>
</dbReference>
<dbReference type="Gene3D" id="3.30.1540.10">
    <property type="entry name" value="formyl-coa transferase, domain 3"/>
    <property type="match status" value="1"/>
</dbReference>
<dbReference type="InterPro" id="IPR050483">
    <property type="entry name" value="CoA-transferase_III_domain"/>
</dbReference>
<dbReference type="AlphaFoldDB" id="A0A1C4XUK8"/>
<dbReference type="PANTHER" id="PTHR48207:SF3">
    <property type="entry name" value="SUCCINATE--HYDROXYMETHYLGLUTARATE COA-TRANSFERASE"/>
    <property type="match status" value="1"/>
</dbReference>
<evidence type="ECO:0000313" key="2">
    <source>
        <dbReference type="EMBL" id="SCF12140.1"/>
    </source>
</evidence>
<proteinExistence type="predicted"/>
<accession>A0A1C4XUK8</accession>
<dbReference type="InterPro" id="IPR023606">
    <property type="entry name" value="CoA-Trfase_III_dom_1_sf"/>
</dbReference>
<dbReference type="PANTHER" id="PTHR48207">
    <property type="entry name" value="SUCCINATE--HYDROXYMETHYLGLUTARATE COA-TRANSFERASE"/>
    <property type="match status" value="1"/>
</dbReference>
<keyword evidence="3" id="KW-1185">Reference proteome</keyword>
<gene>
    <name evidence="2" type="ORF">GA0070607_5789</name>
</gene>
<dbReference type="Proteomes" id="UP000198243">
    <property type="component" value="Chromosome I"/>
</dbReference>
<dbReference type="InterPro" id="IPR003673">
    <property type="entry name" value="CoA-Trfase_fam_III"/>
</dbReference>
<dbReference type="SUPFAM" id="SSF89796">
    <property type="entry name" value="CoA-transferase family III (CaiB/BaiF)"/>
    <property type="match status" value="1"/>
</dbReference>
<name>A0A1C4XUK8_9ACTN</name>
<dbReference type="EMBL" id="LT607412">
    <property type="protein sequence ID" value="SCF12140.1"/>
    <property type="molecule type" value="Genomic_DNA"/>
</dbReference>
<dbReference type="GO" id="GO:0008410">
    <property type="term" value="F:CoA-transferase activity"/>
    <property type="evidence" value="ECO:0007669"/>
    <property type="project" value="TreeGrafter"/>
</dbReference>
<evidence type="ECO:0000313" key="3">
    <source>
        <dbReference type="Proteomes" id="UP000198243"/>
    </source>
</evidence>
<organism evidence="2 3">
    <name type="scientific">Micromonospora coriariae</name>
    <dbReference type="NCBI Taxonomy" id="285665"/>
    <lineage>
        <taxon>Bacteria</taxon>
        <taxon>Bacillati</taxon>
        <taxon>Actinomycetota</taxon>
        <taxon>Actinomycetes</taxon>
        <taxon>Micromonosporales</taxon>
        <taxon>Micromonosporaceae</taxon>
        <taxon>Micromonospora</taxon>
    </lineage>
</organism>
<dbReference type="Pfam" id="PF02515">
    <property type="entry name" value="CoA_transf_3"/>
    <property type="match status" value="1"/>
</dbReference>
<reference evidence="3" key="1">
    <citation type="submission" date="2016-06" db="EMBL/GenBank/DDBJ databases">
        <authorList>
            <person name="Varghese N."/>
            <person name="Submissions Spin"/>
        </authorList>
    </citation>
    <scope>NUCLEOTIDE SEQUENCE [LARGE SCALE GENOMIC DNA]</scope>
    <source>
        <strain evidence="3">DSM 44875</strain>
    </source>
</reference>